<comment type="subcellular location">
    <subcellularLocation>
        <location evidence="1 6">Nucleus</location>
    </subcellularLocation>
</comment>
<dbReference type="CDD" id="cd00086">
    <property type="entry name" value="homeodomain"/>
    <property type="match status" value="1"/>
</dbReference>
<name>A0A1I7RL04_BURXY</name>
<feature type="compositionally biased region" description="Low complexity" evidence="7">
    <location>
        <begin position="273"/>
        <end position="287"/>
    </location>
</feature>
<feature type="compositionally biased region" description="Polar residues" evidence="7">
    <location>
        <begin position="308"/>
        <end position="327"/>
    </location>
</feature>
<dbReference type="PROSITE" id="PS50071">
    <property type="entry name" value="HOMEOBOX_2"/>
    <property type="match status" value="1"/>
</dbReference>
<dbReference type="SMART" id="SM00389">
    <property type="entry name" value="HOX"/>
    <property type="match status" value="1"/>
</dbReference>
<dbReference type="GO" id="GO:0000981">
    <property type="term" value="F:DNA-binding transcription factor activity, RNA polymerase II-specific"/>
    <property type="evidence" value="ECO:0007669"/>
    <property type="project" value="TreeGrafter"/>
</dbReference>
<evidence type="ECO:0000256" key="3">
    <source>
        <dbReference type="ARBA" id="ARBA00023125"/>
    </source>
</evidence>
<feature type="region of interest" description="Disordered" evidence="7">
    <location>
        <begin position="203"/>
        <end position="333"/>
    </location>
</feature>
<dbReference type="Pfam" id="PF05920">
    <property type="entry name" value="Homeobox_KN"/>
    <property type="match status" value="1"/>
</dbReference>
<reference evidence="10" key="1">
    <citation type="submission" date="2016-11" db="UniProtKB">
        <authorList>
            <consortium name="WormBaseParasite"/>
        </authorList>
    </citation>
    <scope>IDENTIFICATION</scope>
</reference>
<dbReference type="SUPFAM" id="SSF46689">
    <property type="entry name" value="Homeodomain-like"/>
    <property type="match status" value="1"/>
</dbReference>
<dbReference type="InterPro" id="IPR008422">
    <property type="entry name" value="KN_HD"/>
</dbReference>
<feature type="compositionally biased region" description="Basic and acidic residues" evidence="7">
    <location>
        <begin position="416"/>
        <end position="429"/>
    </location>
</feature>
<evidence type="ECO:0000256" key="2">
    <source>
        <dbReference type="ARBA" id="ARBA00008446"/>
    </source>
</evidence>
<dbReference type="Proteomes" id="UP000095284">
    <property type="component" value="Unplaced"/>
</dbReference>
<dbReference type="PANTHER" id="PTHR11211:SF3">
    <property type="entry name" value="HOMEOBOX PROTEIN MOHAWK"/>
    <property type="match status" value="1"/>
</dbReference>
<evidence type="ECO:0000313" key="10">
    <source>
        <dbReference type="WBParaSite" id="BXY_0138900.1"/>
    </source>
</evidence>
<evidence type="ECO:0000256" key="4">
    <source>
        <dbReference type="ARBA" id="ARBA00023155"/>
    </source>
</evidence>
<evidence type="ECO:0000256" key="1">
    <source>
        <dbReference type="ARBA" id="ARBA00004123"/>
    </source>
</evidence>
<keyword evidence="4 6" id="KW-0371">Homeobox</keyword>
<proteinExistence type="inferred from homology"/>
<evidence type="ECO:0000256" key="5">
    <source>
        <dbReference type="ARBA" id="ARBA00023242"/>
    </source>
</evidence>
<feature type="domain" description="Homeobox" evidence="8">
    <location>
        <begin position="142"/>
        <end position="205"/>
    </location>
</feature>
<dbReference type="eggNOG" id="KOG0773">
    <property type="taxonomic scope" value="Eukaryota"/>
</dbReference>
<evidence type="ECO:0000313" key="9">
    <source>
        <dbReference type="Proteomes" id="UP000095284"/>
    </source>
</evidence>
<feature type="region of interest" description="Disordered" evidence="7">
    <location>
        <begin position="405"/>
        <end position="468"/>
    </location>
</feature>
<dbReference type="WBParaSite" id="BXY_0138900.1">
    <property type="protein sequence ID" value="BXY_0138900.1"/>
    <property type="gene ID" value="BXY_0138900"/>
</dbReference>
<protein>
    <submittedName>
        <fullName evidence="10">Homeobox domain-containing protein</fullName>
    </submittedName>
</protein>
<dbReference type="Gene3D" id="1.10.10.60">
    <property type="entry name" value="Homeodomain-like"/>
    <property type="match status" value="1"/>
</dbReference>
<dbReference type="InterPro" id="IPR009057">
    <property type="entry name" value="Homeodomain-like_sf"/>
</dbReference>
<dbReference type="PANTHER" id="PTHR11211">
    <property type="entry name" value="IROQUOIS-CLASS HOMEODOMAIN PROTEIN IRX"/>
    <property type="match status" value="1"/>
</dbReference>
<organism evidence="9 10">
    <name type="scientific">Bursaphelenchus xylophilus</name>
    <name type="common">Pinewood nematode worm</name>
    <name type="synonym">Aphelenchoides xylophilus</name>
    <dbReference type="NCBI Taxonomy" id="6326"/>
    <lineage>
        <taxon>Eukaryota</taxon>
        <taxon>Metazoa</taxon>
        <taxon>Ecdysozoa</taxon>
        <taxon>Nematoda</taxon>
        <taxon>Chromadorea</taxon>
        <taxon>Rhabditida</taxon>
        <taxon>Tylenchina</taxon>
        <taxon>Tylenchomorpha</taxon>
        <taxon>Aphelenchoidea</taxon>
        <taxon>Aphelenchoididae</taxon>
        <taxon>Bursaphelenchus</taxon>
    </lineage>
</organism>
<dbReference type="InterPro" id="IPR001356">
    <property type="entry name" value="HD"/>
</dbReference>
<dbReference type="AlphaFoldDB" id="A0A1I7RL04"/>
<dbReference type="GO" id="GO:0048468">
    <property type="term" value="P:cell development"/>
    <property type="evidence" value="ECO:0007669"/>
    <property type="project" value="TreeGrafter"/>
</dbReference>
<feature type="compositionally biased region" description="Low complexity" evidence="7">
    <location>
        <begin position="74"/>
        <end position="92"/>
    </location>
</feature>
<feature type="region of interest" description="Disordered" evidence="7">
    <location>
        <begin position="73"/>
        <end position="92"/>
    </location>
</feature>
<accession>A0A1I7RL04</accession>
<evidence type="ECO:0000256" key="7">
    <source>
        <dbReference type="SAM" id="MobiDB-lite"/>
    </source>
</evidence>
<keyword evidence="5 6" id="KW-0539">Nucleus</keyword>
<evidence type="ECO:0000256" key="6">
    <source>
        <dbReference type="PROSITE-ProRule" id="PRU00108"/>
    </source>
</evidence>
<comment type="similarity">
    <text evidence="2">Belongs to the TALE/IRO homeobox family.</text>
</comment>
<sequence length="468" mass="51033">MTLAFQLPHSVSASAMASEESAAEKLRAFQQQLSAFAGQTASAEVEKPAFMDENVLSAMSEILNNSGVMNQLLPSSTTPTPSQHPLAPAAANPDNPAFRALLAAHNAQTAGFPFGIYPNLELTEAMRHGAFAAPFPFNSYHMMDPSRRKNATREATKPLKQWLNAHRTNPYPNKGDKMMLTMMTGMTMTQVSTWFANARRRLKKEGKQSWSPRNGRPDDEDGQDNQDSSFVHEPHSPSGSVNSDESKQDTSANSMDEIKKENGINTPKRKIWSITETLSQTQTSTHSSPDDRKSIRTASPPSSSSSSDANPPQLNPNVSQPSGQTAFSGLPFLGPSQMNPQLLAMSQLNPQMMAMFAQLQQQQMRMGQMHPMQSFLAAQQLSQLGRMNSSPSKFANPMQLFQNMMQQPQPQSSHGENVDTKEETVKNPEARCSSSSSPETEAGSPFAGPDCKAESEENSVTGAPELPV</sequence>
<dbReference type="GO" id="GO:0000978">
    <property type="term" value="F:RNA polymerase II cis-regulatory region sequence-specific DNA binding"/>
    <property type="evidence" value="ECO:0007669"/>
    <property type="project" value="TreeGrafter"/>
</dbReference>
<keyword evidence="3 6" id="KW-0238">DNA-binding</keyword>
<dbReference type="GO" id="GO:0005634">
    <property type="term" value="C:nucleus"/>
    <property type="evidence" value="ECO:0007669"/>
    <property type="project" value="UniProtKB-SubCell"/>
</dbReference>
<feature type="DNA-binding region" description="Homeobox" evidence="6">
    <location>
        <begin position="144"/>
        <end position="206"/>
    </location>
</feature>
<evidence type="ECO:0000259" key="8">
    <source>
        <dbReference type="PROSITE" id="PS50071"/>
    </source>
</evidence>
<feature type="compositionally biased region" description="Polar residues" evidence="7">
    <location>
        <begin position="237"/>
        <end position="254"/>
    </location>
</feature>